<keyword evidence="2" id="KW-1185">Reference proteome</keyword>
<dbReference type="Proteomes" id="UP000199116">
    <property type="component" value="Unassembled WGS sequence"/>
</dbReference>
<protein>
    <submittedName>
        <fullName evidence="1">Uncharacterized protein</fullName>
    </submittedName>
</protein>
<gene>
    <name evidence="1" type="ORF">SAMN04488033_1352</name>
</gene>
<accession>A0A1I2PU78</accession>
<dbReference type="EMBL" id="FOOH01000035">
    <property type="protein sequence ID" value="SFG18669.1"/>
    <property type="molecule type" value="Genomic_DNA"/>
</dbReference>
<evidence type="ECO:0000313" key="2">
    <source>
        <dbReference type="Proteomes" id="UP000199116"/>
    </source>
</evidence>
<reference evidence="2" key="1">
    <citation type="submission" date="2016-10" db="EMBL/GenBank/DDBJ databases">
        <authorList>
            <person name="Varghese N."/>
            <person name="Submissions S."/>
        </authorList>
    </citation>
    <scope>NUCLEOTIDE SEQUENCE [LARGE SCALE GENOMIC DNA]</scope>
    <source>
        <strain evidence="2">DSM 23515</strain>
    </source>
</reference>
<name>A0A1I2PU78_9FLAO</name>
<sequence length="198" mass="22540">MILPLRISDLFMPKFKIIFPLKNGKQNYRIMKMNSLFKLLILVLFANTFIGNAQENYSITNFDQLIGEQSTPTRNQQNFDSGEIENLKNLVFELNPLIVVQENEHAKMGDGAPKLVIVPSNYLSNISKIKTELQSVVLILIKHSSNNLYTSLDLSSIKSTALKYVLIECDFECSVSNIQDMLKNTSNVKVLYRTTTEQ</sequence>
<proteinExistence type="predicted"/>
<evidence type="ECO:0000313" key="1">
    <source>
        <dbReference type="EMBL" id="SFG18669.1"/>
    </source>
</evidence>
<dbReference type="AlphaFoldDB" id="A0A1I2PU78"/>
<organism evidence="1 2">
    <name type="scientific">Salegentibacter agarivorans</name>
    <dbReference type="NCBI Taxonomy" id="345907"/>
    <lineage>
        <taxon>Bacteria</taxon>
        <taxon>Pseudomonadati</taxon>
        <taxon>Bacteroidota</taxon>
        <taxon>Flavobacteriia</taxon>
        <taxon>Flavobacteriales</taxon>
        <taxon>Flavobacteriaceae</taxon>
        <taxon>Salegentibacter</taxon>
    </lineage>
</organism>